<dbReference type="InterPro" id="IPR000504">
    <property type="entry name" value="RRM_dom"/>
</dbReference>
<protein>
    <submittedName>
        <fullName evidence="5">RRM protein</fullName>
    </submittedName>
</protein>
<dbReference type="PANTHER" id="PTHR47640">
    <property type="entry name" value="TRNA SELENOCYSTEINE 1-ASSOCIATED PROTEIN 1-RELATED-RELATED"/>
    <property type="match status" value="1"/>
</dbReference>
<dbReference type="InterPro" id="IPR035979">
    <property type="entry name" value="RBD_domain_sf"/>
</dbReference>
<feature type="domain" description="RRM" evidence="4">
    <location>
        <begin position="155"/>
        <end position="234"/>
    </location>
</feature>
<sequence length="390" mass="44483">MNIPNPPLSTIQDSNNSEPRTLWMGDLDPQYNEYIIEQLWLNHNLQIRVKLIRSKRNQLIPISSIHNQSKSLRSIEYNGMTFIDPNVTQLHHAGYCFIEFNSFREAQFALSLNSMCVPNIHIGNYWTNPQNDRLFRLNWASGATLQSNIPIGPEYSIFVGDLDMRVTEADLMSLFQTKYQSVKTARVMSDPLTGISRCFGFVRFENESERDSALIEMSQIMFKGRLLRVSIAAERPSHNRTMSVNTTPDNIITNASMIEQQDPGHLQPVAPANSRVSSSSHCEHHRVPLREGPSKNTTIFIGGLTKNITEWQVELLFKPFGNIFSIRIPNGRSCGFVTFFHKLDAQAAMIGMQGYRMNGRHVRLAWGNTPLAEMPEYEEVIKLLEPLIQK</sequence>
<dbReference type="Gene3D" id="3.30.70.330">
    <property type="match status" value="3"/>
</dbReference>
<keyword evidence="1" id="KW-0677">Repeat</keyword>
<reference evidence="5 6" key="1">
    <citation type="submission" date="2020-11" db="EMBL/GenBank/DDBJ databases">
        <title>Kefir isolates.</title>
        <authorList>
            <person name="Marcisauskas S."/>
            <person name="Kim Y."/>
            <person name="Blasche S."/>
        </authorList>
    </citation>
    <scope>NUCLEOTIDE SEQUENCE [LARGE SCALE GENOMIC DNA]</scope>
    <source>
        <strain evidence="5 6">OG2</strain>
    </source>
</reference>
<evidence type="ECO:0000256" key="3">
    <source>
        <dbReference type="PROSITE-ProRule" id="PRU00176"/>
    </source>
</evidence>
<keyword evidence="2 3" id="KW-0694">RNA-binding</keyword>
<keyword evidence="6" id="KW-1185">Reference proteome</keyword>
<dbReference type="SUPFAM" id="SSF54928">
    <property type="entry name" value="RNA-binding domain, RBD"/>
    <property type="match status" value="3"/>
</dbReference>
<proteinExistence type="predicted"/>
<name>A0A9P7B9V2_MAUEX</name>
<dbReference type="Pfam" id="PF00076">
    <property type="entry name" value="RRM_1"/>
    <property type="match status" value="2"/>
</dbReference>
<dbReference type="PROSITE" id="PS50102">
    <property type="entry name" value="RRM"/>
    <property type="match status" value="2"/>
</dbReference>
<dbReference type="SMART" id="SM00360">
    <property type="entry name" value="RRM"/>
    <property type="match status" value="3"/>
</dbReference>
<dbReference type="OrthoDB" id="446113at2759"/>
<evidence type="ECO:0000256" key="2">
    <source>
        <dbReference type="ARBA" id="ARBA00022884"/>
    </source>
</evidence>
<feature type="domain" description="RRM" evidence="4">
    <location>
        <begin position="297"/>
        <end position="369"/>
    </location>
</feature>
<dbReference type="GO" id="GO:0005829">
    <property type="term" value="C:cytosol"/>
    <property type="evidence" value="ECO:0007669"/>
    <property type="project" value="TreeGrafter"/>
</dbReference>
<gene>
    <name evidence="5" type="primary">NGR1</name>
    <name evidence="5" type="ORF">C6P45_004485</name>
</gene>
<dbReference type="GO" id="GO:0003729">
    <property type="term" value="F:mRNA binding"/>
    <property type="evidence" value="ECO:0007669"/>
    <property type="project" value="InterPro"/>
</dbReference>
<evidence type="ECO:0000313" key="5">
    <source>
        <dbReference type="EMBL" id="KAG0668710.1"/>
    </source>
</evidence>
<dbReference type="InterPro" id="IPR050825">
    <property type="entry name" value="RBM42_RBP45_47-like"/>
</dbReference>
<dbReference type="PANTHER" id="PTHR47640:SF10">
    <property type="entry name" value="TRNA SELENOCYSTEINE 1-ASSOCIATED PROTEIN 1-RELATED"/>
    <property type="match status" value="1"/>
</dbReference>
<evidence type="ECO:0000259" key="4">
    <source>
        <dbReference type="PROSITE" id="PS50102"/>
    </source>
</evidence>
<dbReference type="Proteomes" id="UP000750334">
    <property type="component" value="Unassembled WGS sequence"/>
</dbReference>
<evidence type="ECO:0000313" key="6">
    <source>
        <dbReference type="Proteomes" id="UP000750334"/>
    </source>
</evidence>
<comment type="caution">
    <text evidence="5">The sequence shown here is derived from an EMBL/GenBank/DDBJ whole genome shotgun (WGS) entry which is preliminary data.</text>
</comment>
<dbReference type="EMBL" id="PUHR01000060">
    <property type="protein sequence ID" value="KAG0668710.1"/>
    <property type="molecule type" value="Genomic_DNA"/>
</dbReference>
<organism evidence="5 6">
    <name type="scientific">Maudiozyma exigua</name>
    <name type="common">Yeast</name>
    <name type="synonym">Kazachstania exigua</name>
    <dbReference type="NCBI Taxonomy" id="34358"/>
    <lineage>
        <taxon>Eukaryota</taxon>
        <taxon>Fungi</taxon>
        <taxon>Dikarya</taxon>
        <taxon>Ascomycota</taxon>
        <taxon>Saccharomycotina</taxon>
        <taxon>Saccharomycetes</taxon>
        <taxon>Saccharomycetales</taxon>
        <taxon>Saccharomycetaceae</taxon>
        <taxon>Maudiozyma</taxon>
    </lineage>
</organism>
<evidence type="ECO:0000256" key="1">
    <source>
        <dbReference type="ARBA" id="ARBA00022737"/>
    </source>
</evidence>
<accession>A0A9P7B9V2</accession>
<dbReference type="InterPro" id="IPR012677">
    <property type="entry name" value="Nucleotide-bd_a/b_plait_sf"/>
</dbReference>
<dbReference type="AlphaFoldDB" id="A0A9P7B9V2"/>